<dbReference type="SUPFAM" id="SSF75445">
    <property type="entry name" value="D-ribose-5-phosphate isomerase (RpiA), lid domain"/>
    <property type="match status" value="1"/>
</dbReference>
<evidence type="ECO:0000256" key="1">
    <source>
        <dbReference type="ARBA" id="ARBA00001713"/>
    </source>
</evidence>
<keyword evidence="6 9" id="KW-0413">Isomerase</keyword>
<dbReference type="FunFam" id="3.40.50.1360:FF:000014">
    <property type="entry name" value="Ribose 5-phosphate isomerase"/>
    <property type="match status" value="1"/>
</dbReference>
<dbReference type="GO" id="GO:0005737">
    <property type="term" value="C:cytoplasm"/>
    <property type="evidence" value="ECO:0007669"/>
    <property type="project" value="TreeGrafter"/>
</dbReference>
<name>A0A9P6MIM7_9FUNG</name>
<comment type="caution">
    <text evidence="9">The sequence shown here is derived from an EMBL/GenBank/DDBJ whole genome shotgun (WGS) entry which is preliminary data.</text>
</comment>
<gene>
    <name evidence="9" type="primary">RKI1</name>
    <name evidence="9" type="ORF">BGZ65_002071</name>
</gene>
<dbReference type="Gene3D" id="3.30.70.260">
    <property type="match status" value="1"/>
</dbReference>
<evidence type="ECO:0000256" key="8">
    <source>
        <dbReference type="ARBA" id="ARBA00032273"/>
    </source>
</evidence>
<dbReference type="GO" id="GO:0006014">
    <property type="term" value="P:D-ribose metabolic process"/>
    <property type="evidence" value="ECO:0007669"/>
    <property type="project" value="TreeGrafter"/>
</dbReference>
<dbReference type="InterPro" id="IPR004788">
    <property type="entry name" value="Ribose5P_isomerase_type_A"/>
</dbReference>
<dbReference type="NCBIfam" id="NF001924">
    <property type="entry name" value="PRK00702.1"/>
    <property type="match status" value="1"/>
</dbReference>
<evidence type="ECO:0000313" key="10">
    <source>
        <dbReference type="Proteomes" id="UP000749646"/>
    </source>
</evidence>
<dbReference type="AlphaFoldDB" id="A0A9P6MIM7"/>
<dbReference type="Proteomes" id="UP000749646">
    <property type="component" value="Unassembled WGS sequence"/>
</dbReference>
<evidence type="ECO:0000256" key="3">
    <source>
        <dbReference type="ARBA" id="ARBA00008088"/>
    </source>
</evidence>
<evidence type="ECO:0000256" key="7">
    <source>
        <dbReference type="ARBA" id="ARBA00029734"/>
    </source>
</evidence>
<evidence type="ECO:0000256" key="5">
    <source>
        <dbReference type="ARBA" id="ARBA00019150"/>
    </source>
</evidence>
<reference evidence="9" key="1">
    <citation type="journal article" date="2020" name="Fungal Divers.">
        <title>Resolving the Mortierellaceae phylogeny through synthesis of multi-gene phylogenetics and phylogenomics.</title>
        <authorList>
            <person name="Vandepol N."/>
            <person name="Liber J."/>
            <person name="Desiro A."/>
            <person name="Na H."/>
            <person name="Kennedy M."/>
            <person name="Barry K."/>
            <person name="Grigoriev I.V."/>
            <person name="Miller A.N."/>
            <person name="O'Donnell K."/>
            <person name="Stajich J.E."/>
            <person name="Bonito G."/>
        </authorList>
    </citation>
    <scope>NUCLEOTIDE SEQUENCE</scope>
    <source>
        <strain evidence="9">MES-2147</strain>
    </source>
</reference>
<dbReference type="InterPro" id="IPR037171">
    <property type="entry name" value="NagB/RpiA_transferase-like"/>
</dbReference>
<dbReference type="Pfam" id="PF06026">
    <property type="entry name" value="Rib_5-P_isom_A"/>
    <property type="match status" value="1"/>
</dbReference>
<dbReference type="HAMAP" id="MF_00170">
    <property type="entry name" value="Rib_5P_isom_A"/>
    <property type="match status" value="1"/>
</dbReference>
<dbReference type="CDD" id="cd01398">
    <property type="entry name" value="RPI_A"/>
    <property type="match status" value="1"/>
</dbReference>
<proteinExistence type="inferred from homology"/>
<dbReference type="OrthoDB" id="1555531at2759"/>
<comment type="pathway">
    <text evidence="2">Carbohydrate degradation; pentose phosphate pathway; D-ribose 5-phosphate from D-ribulose 5-phosphate (non-oxidative stage): step 1/1.</text>
</comment>
<comment type="catalytic activity">
    <reaction evidence="1">
        <text>aldehydo-D-ribose 5-phosphate = D-ribulose 5-phosphate</text>
        <dbReference type="Rhea" id="RHEA:14657"/>
        <dbReference type="ChEBI" id="CHEBI:58121"/>
        <dbReference type="ChEBI" id="CHEBI:58273"/>
        <dbReference type="EC" id="5.3.1.6"/>
    </reaction>
</comment>
<dbReference type="FunFam" id="3.30.70.260:FF:000053">
    <property type="entry name" value="Ribose-5-phosphate isomerase, putative"/>
    <property type="match status" value="1"/>
</dbReference>
<dbReference type="PANTHER" id="PTHR11934">
    <property type="entry name" value="RIBOSE-5-PHOSPHATE ISOMERASE"/>
    <property type="match status" value="1"/>
</dbReference>
<dbReference type="GO" id="GO:0004751">
    <property type="term" value="F:ribose-5-phosphate isomerase activity"/>
    <property type="evidence" value="ECO:0007669"/>
    <property type="project" value="UniProtKB-EC"/>
</dbReference>
<dbReference type="EMBL" id="JAAAHW010000383">
    <property type="protein sequence ID" value="KAG0003070.1"/>
    <property type="molecule type" value="Genomic_DNA"/>
</dbReference>
<dbReference type="InterPro" id="IPR020672">
    <property type="entry name" value="Ribose5P_isomerase_typA_subgr"/>
</dbReference>
<organism evidence="9 10">
    <name type="scientific">Modicella reniformis</name>
    <dbReference type="NCBI Taxonomy" id="1440133"/>
    <lineage>
        <taxon>Eukaryota</taxon>
        <taxon>Fungi</taxon>
        <taxon>Fungi incertae sedis</taxon>
        <taxon>Mucoromycota</taxon>
        <taxon>Mortierellomycotina</taxon>
        <taxon>Mortierellomycetes</taxon>
        <taxon>Mortierellales</taxon>
        <taxon>Mortierellaceae</taxon>
        <taxon>Modicella</taxon>
    </lineage>
</organism>
<sequence>MSSSLIEQAKQKAAYQAVDEHVLPSHRVIGVGSGSTVVHVINRLLQRDPELNAKTVFVPTSFQSRGILLDGGLKVGDVEQYPNVDVTIDGADEVDSQLNAIKGGGGAHLQEKVVAEAANKFVIVADYRKDSKLLGEQWTKGVPIEVVPFAWRAVQKKLQDMGSKDAELRMAVAKAGPVVTDNGNFLIDAPFGLIREPAQLLKDLKLITGVVEVGLFCNMAEIAYFGCEDGSVRIRTK</sequence>
<keyword evidence="10" id="KW-1185">Reference proteome</keyword>
<dbReference type="EC" id="5.3.1.6" evidence="4"/>
<dbReference type="GO" id="GO:0009052">
    <property type="term" value="P:pentose-phosphate shunt, non-oxidative branch"/>
    <property type="evidence" value="ECO:0007669"/>
    <property type="project" value="InterPro"/>
</dbReference>
<evidence type="ECO:0000313" key="9">
    <source>
        <dbReference type="EMBL" id="KAG0003070.1"/>
    </source>
</evidence>
<protein>
    <recommendedName>
        <fullName evidence="5">Ribose-5-phosphate isomerase</fullName>
        <ecNumber evidence="4">5.3.1.6</ecNumber>
    </recommendedName>
    <alternativeName>
        <fullName evidence="8">D-ribose-5-phosphate ketol-isomerase</fullName>
    </alternativeName>
    <alternativeName>
        <fullName evidence="7">Phosphoriboisomerase</fullName>
    </alternativeName>
</protein>
<dbReference type="PANTHER" id="PTHR11934:SF0">
    <property type="entry name" value="RIBOSE-5-PHOSPHATE ISOMERASE"/>
    <property type="match status" value="1"/>
</dbReference>
<comment type="similarity">
    <text evidence="3">Belongs to the ribose 5-phosphate isomerase family.</text>
</comment>
<dbReference type="SUPFAM" id="SSF100950">
    <property type="entry name" value="NagB/RpiA/CoA transferase-like"/>
    <property type="match status" value="1"/>
</dbReference>
<evidence type="ECO:0000256" key="4">
    <source>
        <dbReference type="ARBA" id="ARBA00011959"/>
    </source>
</evidence>
<dbReference type="NCBIfam" id="TIGR00021">
    <property type="entry name" value="rpiA"/>
    <property type="match status" value="1"/>
</dbReference>
<dbReference type="Gene3D" id="3.40.50.1360">
    <property type="match status" value="1"/>
</dbReference>
<evidence type="ECO:0000256" key="2">
    <source>
        <dbReference type="ARBA" id="ARBA00004988"/>
    </source>
</evidence>
<evidence type="ECO:0000256" key="6">
    <source>
        <dbReference type="ARBA" id="ARBA00023235"/>
    </source>
</evidence>
<accession>A0A9P6MIM7</accession>